<name>A0AAD9EF22_9PEZI</name>
<reference evidence="2" key="1">
    <citation type="submission" date="2023-01" db="EMBL/GenBank/DDBJ databases">
        <title>Colletotrichum chrysophilum M932 genome sequence.</title>
        <authorList>
            <person name="Baroncelli R."/>
        </authorList>
    </citation>
    <scope>NUCLEOTIDE SEQUENCE</scope>
    <source>
        <strain evidence="2">M932</strain>
    </source>
</reference>
<proteinExistence type="predicted"/>
<organism evidence="2 3">
    <name type="scientific">Colletotrichum chrysophilum</name>
    <dbReference type="NCBI Taxonomy" id="1836956"/>
    <lineage>
        <taxon>Eukaryota</taxon>
        <taxon>Fungi</taxon>
        <taxon>Dikarya</taxon>
        <taxon>Ascomycota</taxon>
        <taxon>Pezizomycotina</taxon>
        <taxon>Sordariomycetes</taxon>
        <taxon>Hypocreomycetidae</taxon>
        <taxon>Glomerellales</taxon>
        <taxon>Glomerellaceae</taxon>
        <taxon>Colletotrichum</taxon>
        <taxon>Colletotrichum gloeosporioides species complex</taxon>
    </lineage>
</organism>
<keyword evidence="3" id="KW-1185">Reference proteome</keyword>
<keyword evidence="1" id="KW-0472">Membrane</keyword>
<dbReference type="AlphaFoldDB" id="A0AAD9EF22"/>
<gene>
    <name evidence="2" type="ORF">CCHR01_08431</name>
</gene>
<feature type="transmembrane region" description="Helical" evidence="1">
    <location>
        <begin position="21"/>
        <end position="40"/>
    </location>
</feature>
<dbReference type="Proteomes" id="UP001243330">
    <property type="component" value="Unassembled WGS sequence"/>
</dbReference>
<comment type="caution">
    <text evidence="2">The sequence shown here is derived from an EMBL/GenBank/DDBJ whole genome shotgun (WGS) entry which is preliminary data.</text>
</comment>
<feature type="transmembrane region" description="Helical" evidence="1">
    <location>
        <begin position="89"/>
        <end position="109"/>
    </location>
</feature>
<feature type="transmembrane region" description="Helical" evidence="1">
    <location>
        <begin position="60"/>
        <end position="77"/>
    </location>
</feature>
<sequence length="111" mass="11777">MRVPPSYALCRNRSCSTPSQLLCTPAASFSSLGGFPFVSVQHSCSCSLQRGKRPARGGAGVWYPGACSVCFFSPAVCRFSGGGKPPKQLCFPVLFSLMLMPLMHILLLGCG</sequence>
<keyword evidence="1" id="KW-0812">Transmembrane</keyword>
<evidence type="ECO:0000313" key="2">
    <source>
        <dbReference type="EMBL" id="KAK1848939.1"/>
    </source>
</evidence>
<protein>
    <submittedName>
        <fullName evidence="2">Uncharacterized protein</fullName>
    </submittedName>
</protein>
<dbReference type="EMBL" id="JAQOWY010000157">
    <property type="protein sequence ID" value="KAK1848939.1"/>
    <property type="molecule type" value="Genomic_DNA"/>
</dbReference>
<keyword evidence="1" id="KW-1133">Transmembrane helix</keyword>
<evidence type="ECO:0000256" key="1">
    <source>
        <dbReference type="SAM" id="Phobius"/>
    </source>
</evidence>
<accession>A0AAD9EF22</accession>
<evidence type="ECO:0000313" key="3">
    <source>
        <dbReference type="Proteomes" id="UP001243330"/>
    </source>
</evidence>